<dbReference type="Proteomes" id="UP000571817">
    <property type="component" value="Unassembled WGS sequence"/>
</dbReference>
<organism evidence="2 3">
    <name type="scientific">Allobranchiibius huperziae</name>
    <dbReference type="NCBI Taxonomy" id="1874116"/>
    <lineage>
        <taxon>Bacteria</taxon>
        <taxon>Bacillati</taxon>
        <taxon>Actinomycetota</taxon>
        <taxon>Actinomycetes</taxon>
        <taxon>Micrococcales</taxon>
        <taxon>Dermacoccaceae</taxon>
        <taxon>Allobranchiibius</taxon>
    </lineage>
</organism>
<dbReference type="RefSeq" id="WP_179483030.1">
    <property type="nucleotide sequence ID" value="NZ_JACCFW010000001.1"/>
</dbReference>
<evidence type="ECO:0000313" key="2">
    <source>
        <dbReference type="EMBL" id="NYJ75961.1"/>
    </source>
</evidence>
<name>A0A853DMI6_9MICO</name>
<sequence>MSDHRPPPLRPVRRAPNIVAFLLTGAVIGIAIGSLIGVRASTGNYSHGTAVGLLAVTGAVIGAVIGGLLAVLMDHRSLR</sequence>
<protein>
    <submittedName>
        <fullName evidence="2">Uncharacterized protein YcfJ</fullName>
    </submittedName>
</protein>
<keyword evidence="1" id="KW-1133">Transmembrane helix</keyword>
<keyword evidence="1" id="KW-0812">Transmembrane</keyword>
<reference evidence="2 3" key="1">
    <citation type="submission" date="2020-07" db="EMBL/GenBank/DDBJ databases">
        <title>Sequencing the genomes of 1000 actinobacteria strains.</title>
        <authorList>
            <person name="Klenk H.-P."/>
        </authorList>
    </citation>
    <scope>NUCLEOTIDE SEQUENCE [LARGE SCALE GENOMIC DNA]</scope>
    <source>
        <strain evidence="2 3">DSM 29531</strain>
    </source>
</reference>
<gene>
    <name evidence="2" type="ORF">HNR15_002924</name>
</gene>
<keyword evidence="1" id="KW-0472">Membrane</keyword>
<evidence type="ECO:0000256" key="1">
    <source>
        <dbReference type="SAM" id="Phobius"/>
    </source>
</evidence>
<comment type="caution">
    <text evidence="2">The sequence shown here is derived from an EMBL/GenBank/DDBJ whole genome shotgun (WGS) entry which is preliminary data.</text>
</comment>
<dbReference type="AlphaFoldDB" id="A0A853DMI6"/>
<feature type="transmembrane region" description="Helical" evidence="1">
    <location>
        <begin position="50"/>
        <end position="73"/>
    </location>
</feature>
<accession>A0A853DMI6</accession>
<proteinExistence type="predicted"/>
<dbReference type="EMBL" id="JACCFW010000001">
    <property type="protein sequence ID" value="NYJ75961.1"/>
    <property type="molecule type" value="Genomic_DNA"/>
</dbReference>
<keyword evidence="3" id="KW-1185">Reference proteome</keyword>
<evidence type="ECO:0000313" key="3">
    <source>
        <dbReference type="Proteomes" id="UP000571817"/>
    </source>
</evidence>
<feature type="transmembrane region" description="Helical" evidence="1">
    <location>
        <begin position="18"/>
        <end position="38"/>
    </location>
</feature>